<feature type="compositionally biased region" description="Basic and acidic residues" evidence="2">
    <location>
        <begin position="188"/>
        <end position="198"/>
    </location>
</feature>
<dbReference type="EMBL" id="LGRX02002415">
    <property type="protein sequence ID" value="KAK3284225.1"/>
    <property type="molecule type" value="Genomic_DNA"/>
</dbReference>
<evidence type="ECO:0000313" key="4">
    <source>
        <dbReference type="Proteomes" id="UP001190700"/>
    </source>
</evidence>
<feature type="region of interest" description="Disordered" evidence="2">
    <location>
        <begin position="174"/>
        <end position="220"/>
    </location>
</feature>
<keyword evidence="1" id="KW-0175">Coiled coil</keyword>
<accession>A0AAE0LGT4</accession>
<gene>
    <name evidence="3" type="ORF">CYMTET_8111</name>
</gene>
<name>A0AAE0LGT4_9CHLO</name>
<sequence length="880" mass="95498">MVYGKGVWKGERQPVLDHLKEVWAAARDVRMISWASMFSKMHDWGKELYTDSQTNHGFSLVYSRRHMRNVLATLLDFDVKFEEIFKEEILSIDAACVAAVENGDIERMAAATVKALAEVQSKGKSSTSNTVEDNTAEEEEEDTLDSSMCEDIAVDTTEDAPVQVVQPETMEDWREYEHADPEEELEPDVGRGEAREDTEGVQEDPTTATQGGEAQQDAEGVQVNPAATLQGGEALQDAQGMKVDPAMSLQGGEARQDAGGMQVDPTMAAQGGESQQGAEGMHVDSAVATQGSKAQPDAKGAPMDPATTLQGGEAEQDVEGMQVDLAAAAPGGEAQQDAEGMKVNPAAALQGGEAQHDAHVAQVDPATALQGGEAEQDVEGMQVDPAEVAPGGEAEQDVEGIQVDPDAAAPGGEAEQDAEGMQMDPAEVAPGGEAEQDVEGMQVDPAEAAPGGEVEQDAEGMQVDPAEAQQDAQVDTAEAQQDAQVDTAEAQHGAQGVHMDPTTALQGGEEQLVTPSSKSKMKGLLQQALASSKPLTAMELSHLLCEDFRRGVRAFHAYMKERTETAHETMPMRLFSYFDPLDGVLFFLLDYQRFGFHEAIDKCGRELCLRGCAVCRFLWEKGVESPVPMSRQDYLLAGGFALGFWDHPKHAADIAAIVKDPSSVKVVEYVGLPMGIAYLGPTLMEFYDTYLSMATRNSMYTERKGGEAGRVGVTGNVTSLRAFALLNEQSGTLTEEMRAAIVRAQKAAKQRAPPKRCKDNDQHVSEFKRFQAMNEDAREEDARVAEMMEEGRRLQQAEKEERQAKAAAERAERARLKEIEQLAATRKREERDAKKLAAESARHARNALNARYVTNCIYSLVVVNSDERRAIKCLECNFAY</sequence>
<feature type="coiled-coil region" evidence="1">
    <location>
        <begin position="770"/>
        <end position="839"/>
    </location>
</feature>
<dbReference type="Proteomes" id="UP001190700">
    <property type="component" value="Unassembled WGS sequence"/>
</dbReference>
<protein>
    <submittedName>
        <fullName evidence="3">Uncharacterized protein</fullName>
    </submittedName>
</protein>
<feature type="compositionally biased region" description="Polar residues" evidence="2">
    <location>
        <begin position="122"/>
        <end position="133"/>
    </location>
</feature>
<reference evidence="3 4" key="1">
    <citation type="journal article" date="2015" name="Genome Biol. Evol.">
        <title>Comparative Genomics of a Bacterivorous Green Alga Reveals Evolutionary Causalities and Consequences of Phago-Mixotrophic Mode of Nutrition.</title>
        <authorList>
            <person name="Burns J.A."/>
            <person name="Paasch A."/>
            <person name="Narechania A."/>
            <person name="Kim E."/>
        </authorList>
    </citation>
    <scope>NUCLEOTIDE SEQUENCE [LARGE SCALE GENOMIC DNA]</scope>
    <source>
        <strain evidence="3 4">PLY_AMNH</strain>
    </source>
</reference>
<feature type="region of interest" description="Disordered" evidence="2">
    <location>
        <begin position="117"/>
        <end position="146"/>
    </location>
</feature>
<feature type="compositionally biased region" description="Polar residues" evidence="2">
    <location>
        <begin position="470"/>
        <end position="484"/>
    </location>
</feature>
<feature type="compositionally biased region" description="Acidic residues" evidence="2">
    <location>
        <begin position="134"/>
        <end position="144"/>
    </location>
</feature>
<evidence type="ECO:0000313" key="3">
    <source>
        <dbReference type="EMBL" id="KAK3284225.1"/>
    </source>
</evidence>
<evidence type="ECO:0000256" key="2">
    <source>
        <dbReference type="SAM" id="MobiDB-lite"/>
    </source>
</evidence>
<feature type="region of interest" description="Disordered" evidence="2">
    <location>
        <begin position="448"/>
        <end position="502"/>
    </location>
</feature>
<feature type="compositionally biased region" description="Low complexity" evidence="2">
    <location>
        <begin position="268"/>
        <end position="280"/>
    </location>
</feature>
<comment type="caution">
    <text evidence="3">The sequence shown here is derived from an EMBL/GenBank/DDBJ whole genome shotgun (WGS) entry which is preliminary data.</text>
</comment>
<evidence type="ECO:0000256" key="1">
    <source>
        <dbReference type="SAM" id="Coils"/>
    </source>
</evidence>
<feature type="compositionally biased region" description="Polar residues" evidence="2">
    <location>
        <begin position="204"/>
        <end position="213"/>
    </location>
</feature>
<dbReference type="AlphaFoldDB" id="A0AAE0LGT4"/>
<organism evidence="3 4">
    <name type="scientific">Cymbomonas tetramitiformis</name>
    <dbReference type="NCBI Taxonomy" id="36881"/>
    <lineage>
        <taxon>Eukaryota</taxon>
        <taxon>Viridiplantae</taxon>
        <taxon>Chlorophyta</taxon>
        <taxon>Pyramimonadophyceae</taxon>
        <taxon>Pyramimonadales</taxon>
        <taxon>Pyramimonadaceae</taxon>
        <taxon>Cymbomonas</taxon>
    </lineage>
</organism>
<keyword evidence="4" id="KW-1185">Reference proteome</keyword>
<feature type="region of interest" description="Disordered" evidence="2">
    <location>
        <begin position="252"/>
        <end position="341"/>
    </location>
</feature>
<proteinExistence type="predicted"/>